<feature type="compositionally biased region" description="Low complexity" evidence="1">
    <location>
        <begin position="74"/>
        <end position="85"/>
    </location>
</feature>
<proteinExistence type="predicted"/>
<feature type="non-terminal residue" evidence="2">
    <location>
        <position position="1"/>
    </location>
</feature>
<sequence>SSAIYNTGWTMAYVKSFSDEQLLQEFEKIRNVQSQSQNQAFSQTLKSPGPVLEEPSTKQPKSLEAHIPSMLEVSVSAAVTSPPSSRTRRKSLG</sequence>
<gene>
    <name evidence="2" type="ORF">Tci_907914</name>
</gene>
<organism evidence="2">
    <name type="scientific">Tanacetum cinerariifolium</name>
    <name type="common">Dalmatian daisy</name>
    <name type="synonym">Chrysanthemum cinerariifolium</name>
    <dbReference type="NCBI Taxonomy" id="118510"/>
    <lineage>
        <taxon>Eukaryota</taxon>
        <taxon>Viridiplantae</taxon>
        <taxon>Streptophyta</taxon>
        <taxon>Embryophyta</taxon>
        <taxon>Tracheophyta</taxon>
        <taxon>Spermatophyta</taxon>
        <taxon>Magnoliopsida</taxon>
        <taxon>eudicotyledons</taxon>
        <taxon>Gunneridae</taxon>
        <taxon>Pentapetalae</taxon>
        <taxon>asterids</taxon>
        <taxon>campanulids</taxon>
        <taxon>Asterales</taxon>
        <taxon>Asteraceae</taxon>
        <taxon>Asteroideae</taxon>
        <taxon>Anthemideae</taxon>
        <taxon>Anthemidinae</taxon>
        <taxon>Tanacetum</taxon>
    </lineage>
</organism>
<dbReference type="EMBL" id="BKCJ011465128">
    <property type="protein sequence ID" value="GFD35945.1"/>
    <property type="molecule type" value="Genomic_DNA"/>
</dbReference>
<feature type="compositionally biased region" description="Polar residues" evidence="1">
    <location>
        <begin position="34"/>
        <end position="46"/>
    </location>
</feature>
<dbReference type="AlphaFoldDB" id="A0A699VK24"/>
<protein>
    <submittedName>
        <fullName evidence="2">Uncharacterized protein</fullName>
    </submittedName>
</protein>
<feature type="region of interest" description="Disordered" evidence="1">
    <location>
        <begin position="74"/>
        <end position="93"/>
    </location>
</feature>
<name>A0A699VK24_TANCI</name>
<evidence type="ECO:0000256" key="1">
    <source>
        <dbReference type="SAM" id="MobiDB-lite"/>
    </source>
</evidence>
<accession>A0A699VK24</accession>
<reference evidence="2" key="1">
    <citation type="journal article" date="2019" name="Sci. Rep.">
        <title>Draft genome of Tanacetum cinerariifolium, the natural source of mosquito coil.</title>
        <authorList>
            <person name="Yamashiro T."/>
            <person name="Shiraishi A."/>
            <person name="Satake H."/>
            <person name="Nakayama K."/>
        </authorList>
    </citation>
    <scope>NUCLEOTIDE SEQUENCE</scope>
</reference>
<feature type="region of interest" description="Disordered" evidence="1">
    <location>
        <begin position="34"/>
        <end position="62"/>
    </location>
</feature>
<comment type="caution">
    <text evidence="2">The sequence shown here is derived from an EMBL/GenBank/DDBJ whole genome shotgun (WGS) entry which is preliminary data.</text>
</comment>
<evidence type="ECO:0000313" key="2">
    <source>
        <dbReference type="EMBL" id="GFD35945.1"/>
    </source>
</evidence>